<name>A0A6J8BE85_MYTCO</name>
<keyword evidence="1" id="KW-0812">Transmembrane</keyword>
<evidence type="ECO:0000313" key="3">
    <source>
        <dbReference type="Proteomes" id="UP000507470"/>
    </source>
</evidence>
<gene>
    <name evidence="2" type="ORF">MCOR_18091</name>
</gene>
<organism evidence="2 3">
    <name type="scientific">Mytilus coruscus</name>
    <name type="common">Sea mussel</name>
    <dbReference type="NCBI Taxonomy" id="42192"/>
    <lineage>
        <taxon>Eukaryota</taxon>
        <taxon>Metazoa</taxon>
        <taxon>Spiralia</taxon>
        <taxon>Lophotrochozoa</taxon>
        <taxon>Mollusca</taxon>
        <taxon>Bivalvia</taxon>
        <taxon>Autobranchia</taxon>
        <taxon>Pteriomorphia</taxon>
        <taxon>Mytilida</taxon>
        <taxon>Mytiloidea</taxon>
        <taxon>Mytilidae</taxon>
        <taxon>Mytilinae</taxon>
        <taxon>Mytilus</taxon>
    </lineage>
</organism>
<feature type="transmembrane region" description="Helical" evidence="1">
    <location>
        <begin position="182"/>
        <end position="206"/>
    </location>
</feature>
<dbReference type="Proteomes" id="UP000507470">
    <property type="component" value="Unassembled WGS sequence"/>
</dbReference>
<protein>
    <submittedName>
        <fullName evidence="2">Uncharacterized protein</fullName>
    </submittedName>
</protein>
<keyword evidence="1" id="KW-0472">Membrane</keyword>
<reference evidence="2 3" key="1">
    <citation type="submission" date="2020-06" db="EMBL/GenBank/DDBJ databases">
        <authorList>
            <person name="Li R."/>
            <person name="Bekaert M."/>
        </authorList>
    </citation>
    <scope>NUCLEOTIDE SEQUENCE [LARGE SCALE GENOMIC DNA]</scope>
    <source>
        <strain evidence="3">wild</strain>
    </source>
</reference>
<dbReference type="OrthoDB" id="6140297at2759"/>
<proteinExistence type="predicted"/>
<evidence type="ECO:0000256" key="1">
    <source>
        <dbReference type="SAM" id="Phobius"/>
    </source>
</evidence>
<dbReference type="EMBL" id="CACVKT020003176">
    <property type="protein sequence ID" value="CAC5382245.1"/>
    <property type="molecule type" value="Genomic_DNA"/>
</dbReference>
<sequence>MDGSGWKTIGGNTNIYDIYLDRGITYNINDNEALNVTHRSGKHFKSDIINHWSDIDIEEVNVVVYQNGLEQAFLNFNGTGTDKTNWFSQKRMQNSSYSDLKNAIKASTCQPLRHQAEACSTPVQLAYNTYCYKLCDKPLTETDLEEKMQKLEKELSVSRKDTNKFRRSLINAPDNRFSSKTMGLVGAVCIALVVGFIVAVDCINICQKCSKLNKVKPKKDDCKHDKQR</sequence>
<evidence type="ECO:0000313" key="2">
    <source>
        <dbReference type="EMBL" id="CAC5382245.1"/>
    </source>
</evidence>
<accession>A0A6J8BE85</accession>
<keyword evidence="1" id="KW-1133">Transmembrane helix</keyword>
<keyword evidence="3" id="KW-1185">Reference proteome</keyword>
<dbReference type="AlphaFoldDB" id="A0A6J8BE85"/>